<keyword evidence="3" id="KW-0732">Signal</keyword>
<organism evidence="5 6">
    <name type="scientific">Pseudonocardia humida</name>
    <dbReference type="NCBI Taxonomy" id="2800819"/>
    <lineage>
        <taxon>Bacteria</taxon>
        <taxon>Bacillati</taxon>
        <taxon>Actinomycetota</taxon>
        <taxon>Actinomycetes</taxon>
        <taxon>Pseudonocardiales</taxon>
        <taxon>Pseudonocardiaceae</taxon>
        <taxon>Pseudonocardia</taxon>
    </lineage>
</organism>
<comment type="caution">
    <text evidence="5">The sequence shown here is derived from an EMBL/GenBank/DDBJ whole genome shotgun (WGS) entry which is preliminary data.</text>
</comment>
<feature type="chain" id="PRO_5046113325" evidence="3">
    <location>
        <begin position="29"/>
        <end position="299"/>
    </location>
</feature>
<evidence type="ECO:0000256" key="2">
    <source>
        <dbReference type="ARBA" id="ARBA00022801"/>
    </source>
</evidence>
<evidence type="ECO:0000259" key="4">
    <source>
        <dbReference type="Pfam" id="PF12740"/>
    </source>
</evidence>
<dbReference type="EMBL" id="JAGSOV010000015">
    <property type="protein sequence ID" value="MCO1654813.1"/>
    <property type="molecule type" value="Genomic_DNA"/>
</dbReference>
<dbReference type="Pfam" id="PF12740">
    <property type="entry name" value="PETase"/>
    <property type="match status" value="1"/>
</dbReference>
<dbReference type="PANTHER" id="PTHR22946:SF9">
    <property type="entry name" value="POLYKETIDE TRANSFERASE AF380"/>
    <property type="match status" value="1"/>
</dbReference>
<dbReference type="GO" id="GO:0016787">
    <property type="term" value="F:hydrolase activity"/>
    <property type="evidence" value="ECO:0007669"/>
    <property type="project" value="UniProtKB-KW"/>
</dbReference>
<dbReference type="InterPro" id="IPR041127">
    <property type="entry name" value="PET_hydrolase/cutinase-like"/>
</dbReference>
<reference evidence="5" key="1">
    <citation type="submission" date="2021-04" db="EMBL/GenBank/DDBJ databases">
        <title>Pseudonocardia sp. nov., isolated from sandy soil of mangrove forest.</title>
        <authorList>
            <person name="Zan Z."/>
            <person name="Huang R."/>
            <person name="Liu W."/>
        </authorList>
    </citation>
    <scope>NUCLEOTIDE SEQUENCE</scope>
    <source>
        <strain evidence="5">S2-4</strain>
    </source>
</reference>
<feature type="signal peptide" evidence="3">
    <location>
        <begin position="1"/>
        <end position="28"/>
    </location>
</feature>
<proteinExistence type="inferred from homology"/>
<dbReference type="Gene3D" id="3.40.50.1820">
    <property type="entry name" value="alpha/beta hydrolase"/>
    <property type="match status" value="1"/>
</dbReference>
<dbReference type="InterPro" id="IPR006311">
    <property type="entry name" value="TAT_signal"/>
</dbReference>
<keyword evidence="6" id="KW-1185">Reference proteome</keyword>
<dbReference type="SUPFAM" id="SSF53474">
    <property type="entry name" value="alpha/beta-Hydrolases"/>
    <property type="match status" value="1"/>
</dbReference>
<dbReference type="Proteomes" id="UP001165283">
    <property type="component" value="Unassembled WGS sequence"/>
</dbReference>
<sequence length="299" mass="31451">MTTSSLRPARRRVVRAVALAALTAAAMAVVPGTAAAQANPFQRGPNPTEAGIEASRGPFAVASESVSDLATPGFGSANITYPTSTSEGTFGVVAIAPGYTASESTIAWLRPRIASQGFVVISINTQTTVDQPAQRGDQLLAALDFTIQRASVRNRIDPARQAVIGHSMGGGGTLEAAADRRSIEAIVGLTPWNLDKSWSEVDSAALMIGAERDSVAPPGQHAIPFYNSLTGAEERAYLELDGASHFAPNTSNTEIAKYTISWLKRFVDDDTRYTQFLCPAPRTGLGSDLSDSRVSCPLG</sequence>
<protein>
    <submittedName>
        <fullName evidence="5">Alpha/beta hydrolase</fullName>
    </submittedName>
</protein>
<accession>A0ABT0ZVW9</accession>
<dbReference type="InterPro" id="IPR029058">
    <property type="entry name" value="AB_hydrolase_fold"/>
</dbReference>
<dbReference type="InterPro" id="IPR050261">
    <property type="entry name" value="FrsA_esterase"/>
</dbReference>
<evidence type="ECO:0000313" key="5">
    <source>
        <dbReference type="EMBL" id="MCO1654813.1"/>
    </source>
</evidence>
<gene>
    <name evidence="5" type="ORF">KDL28_07055</name>
</gene>
<dbReference type="PROSITE" id="PS51318">
    <property type="entry name" value="TAT"/>
    <property type="match status" value="1"/>
</dbReference>
<name>A0ABT0ZVW9_9PSEU</name>
<comment type="similarity">
    <text evidence="1">Belongs to the AB hydrolase superfamily.</text>
</comment>
<feature type="domain" description="PET hydrolase/cutinase-like" evidence="4">
    <location>
        <begin position="36"/>
        <end position="297"/>
    </location>
</feature>
<dbReference type="RefSeq" id="WP_252436479.1">
    <property type="nucleotide sequence ID" value="NZ_JAGSOV010000015.1"/>
</dbReference>
<evidence type="ECO:0000256" key="1">
    <source>
        <dbReference type="ARBA" id="ARBA00008645"/>
    </source>
</evidence>
<evidence type="ECO:0000256" key="3">
    <source>
        <dbReference type="SAM" id="SignalP"/>
    </source>
</evidence>
<evidence type="ECO:0000313" key="6">
    <source>
        <dbReference type="Proteomes" id="UP001165283"/>
    </source>
</evidence>
<keyword evidence="2 5" id="KW-0378">Hydrolase</keyword>
<dbReference type="PANTHER" id="PTHR22946">
    <property type="entry name" value="DIENELACTONE HYDROLASE DOMAIN-CONTAINING PROTEIN-RELATED"/>
    <property type="match status" value="1"/>
</dbReference>